<organism evidence="2 3">
    <name type="scientific">Symbiodinium necroappetens</name>
    <dbReference type="NCBI Taxonomy" id="1628268"/>
    <lineage>
        <taxon>Eukaryota</taxon>
        <taxon>Sar</taxon>
        <taxon>Alveolata</taxon>
        <taxon>Dinophyceae</taxon>
        <taxon>Suessiales</taxon>
        <taxon>Symbiodiniaceae</taxon>
        <taxon>Symbiodinium</taxon>
    </lineage>
</organism>
<dbReference type="OrthoDB" id="437673at2759"/>
<proteinExistence type="predicted"/>
<comment type="caution">
    <text evidence="2">The sequence shown here is derived from an EMBL/GenBank/DDBJ whole genome shotgun (WGS) entry which is preliminary data.</text>
</comment>
<gene>
    <name evidence="2" type="ORF">SNEC2469_LOCUS22944</name>
</gene>
<sequence length="889" mass="99224">VNQHATDQAEANDDVEEDGVRELREKDVVDQRALLHLKLEPIPPDAASFRTWKNGFKVQLSKLDTSGQGIVLAWISRGFDADRVDLEDSGLLPRLDAWVAGELSSGRVLKQSSELEQDITAYIERCSQLDRSPKGRVMLSIIARHYDLDRVRGSVLTASTLFQIELGGNSIKDLRDFVNRIRIVLSAIPVGQRPDDRLTGEWLFHRVKHIRKLERVIEDIRDSASTSHRREWTFLWDKIQDLIVQAKTKAVPAVPPASPPKVVILVQRKLCLTKGYLARPLITFLVLRVRQLSALSMHAIMPQELMSMLQGGQLTRDRLLSLAPSVYLICILLNFESLLLEVTRESLLLLDFFGWVEFFIAAPEGSAADAPPDAGSAADAPPGVGDDEHPVEVGPKDDSEDRVPERVVKLRDQAMTIEHRLFHFPKNPFCDVCNQARMLSRRVRRKPRDPDEEPDPLEASEFGEVIAADHIHVLRSPDDSDALDKTYVVLCLRNKYTGIFAAFPGTDRSTASIVSPLRKFVGRRICSKPVTLVSDAADEFVAAAEVVFMNDDAGRDEVPVKKLLLGQLVFYRHKSESKFGPNAAPGLFAGWRLEPGSIYRSVTYVLDLEKLRLKSGAWTDPLNVPEAELYVRSGDPVFPLRNAAEHALLSFAELGDVVVPEPLPLPFTPHVFGDKDGRKKIRRIYITYARFRKIGPTPGCSACENDKSNHNAECIARFEKAFGRESKAPETPVPKEFLSYEELMLPRPAVRPDGDHLSDIEPSGDEGEQVPAIVAQHRCLLPQVVVFMVHGDGWGRTCNGYEVWKSQRTLLGFLQVAAAVLSNGGEVVVDWPQDSSSWMLPEVQAFEDQFGLKKVTFKGCALGMVTLKGNPIAFHEVLLMSLFPFAKAF</sequence>
<keyword evidence="3" id="KW-1185">Reference proteome</keyword>
<dbReference type="EMBL" id="CAJNJA010042300">
    <property type="protein sequence ID" value="CAE7782663.1"/>
    <property type="molecule type" value="Genomic_DNA"/>
</dbReference>
<feature type="non-terminal residue" evidence="2">
    <location>
        <position position="1"/>
    </location>
</feature>
<name>A0A812YJ72_9DINO</name>
<feature type="compositionally biased region" description="Basic and acidic residues" evidence="1">
    <location>
        <begin position="386"/>
        <end position="405"/>
    </location>
</feature>
<feature type="non-terminal residue" evidence="2">
    <location>
        <position position="889"/>
    </location>
</feature>
<evidence type="ECO:0000313" key="3">
    <source>
        <dbReference type="Proteomes" id="UP000601435"/>
    </source>
</evidence>
<dbReference type="Proteomes" id="UP000601435">
    <property type="component" value="Unassembled WGS sequence"/>
</dbReference>
<accession>A0A812YJ72</accession>
<protein>
    <submittedName>
        <fullName evidence="2">Uncharacterized protein</fullName>
    </submittedName>
</protein>
<evidence type="ECO:0000313" key="2">
    <source>
        <dbReference type="EMBL" id="CAE7782663.1"/>
    </source>
</evidence>
<feature type="region of interest" description="Disordered" evidence="1">
    <location>
        <begin position="369"/>
        <end position="405"/>
    </location>
</feature>
<reference evidence="2" key="1">
    <citation type="submission" date="2021-02" db="EMBL/GenBank/DDBJ databases">
        <authorList>
            <person name="Dougan E. K."/>
            <person name="Rhodes N."/>
            <person name="Thang M."/>
            <person name="Chan C."/>
        </authorList>
    </citation>
    <scope>NUCLEOTIDE SEQUENCE</scope>
</reference>
<feature type="compositionally biased region" description="Low complexity" evidence="1">
    <location>
        <begin position="369"/>
        <end position="384"/>
    </location>
</feature>
<dbReference type="AlphaFoldDB" id="A0A812YJ72"/>
<evidence type="ECO:0000256" key="1">
    <source>
        <dbReference type="SAM" id="MobiDB-lite"/>
    </source>
</evidence>